<dbReference type="AlphaFoldDB" id="Q6IGE1"/>
<evidence type="ECO:0000313" key="1">
    <source>
        <dbReference type="EMBL" id="DAA02523.1"/>
    </source>
</evidence>
<name>Q6IGE1_DROME</name>
<gene>
    <name evidence="1" type="ORF">HDC06541</name>
</gene>
<organism evidence="1">
    <name type="scientific">Drosophila melanogaster</name>
    <name type="common">Fruit fly</name>
    <dbReference type="NCBI Taxonomy" id="7227"/>
    <lineage>
        <taxon>Eukaryota</taxon>
        <taxon>Metazoa</taxon>
        <taxon>Ecdysozoa</taxon>
        <taxon>Arthropoda</taxon>
        <taxon>Hexapoda</taxon>
        <taxon>Insecta</taxon>
        <taxon>Pterygota</taxon>
        <taxon>Neoptera</taxon>
        <taxon>Endopterygota</taxon>
        <taxon>Diptera</taxon>
        <taxon>Brachycera</taxon>
        <taxon>Muscomorpha</taxon>
        <taxon>Ephydroidea</taxon>
        <taxon>Drosophilidae</taxon>
        <taxon>Drosophila</taxon>
        <taxon>Sophophora</taxon>
    </lineage>
</organism>
<dbReference type="EMBL" id="BK003825">
    <property type="protein sequence ID" value="DAA02523.1"/>
    <property type="molecule type" value="Genomic_DNA"/>
</dbReference>
<accession>Q6IGE1</accession>
<proteinExistence type="predicted"/>
<dbReference type="PhylomeDB" id="Q6IGE1"/>
<sequence>MCCGSGVGALCTWQGTWLRFLFWFTRRQTIINYSAPIRRLRQVEPHMLGKFTSNHVQVYHQYSRPVPVKKPVKAKKPHSQAEIN</sequence>
<reference evidence="1" key="1">
    <citation type="journal article" date="2003" name="Genome Biol.">
        <title>An integrated gene annotation and transcriptional profiling approach towards the full gene content of the Drosophila genome.</title>
        <authorList>
            <person name="Hild M."/>
            <person name="Beckmann B."/>
            <person name="Haas S.A."/>
            <person name="Koch B."/>
            <person name="Solovyev V."/>
            <person name="Busold C."/>
            <person name="Fellenberg K."/>
            <person name="Boutros M."/>
            <person name="Vingron M."/>
            <person name="Sauer F."/>
            <person name="Hoheisel J.D."/>
            <person name="Paro R."/>
        </authorList>
    </citation>
    <scope>NUCLEOTIDE SEQUENCE</scope>
</reference>
<dbReference type="UCSC" id="CG34187-RA">
    <property type="organism name" value="d. melanogaster"/>
</dbReference>
<protein>
    <submittedName>
        <fullName evidence="1">HDC06541</fullName>
    </submittedName>
</protein>